<dbReference type="Pfam" id="PF00072">
    <property type="entry name" value="Response_reg"/>
    <property type="match status" value="1"/>
</dbReference>
<accession>A0A5R9L576</accession>
<dbReference type="InterPro" id="IPR001789">
    <property type="entry name" value="Sig_transdc_resp-reg_receiver"/>
</dbReference>
<dbReference type="SMART" id="SM00448">
    <property type="entry name" value="REC"/>
    <property type="match status" value="1"/>
</dbReference>
<evidence type="ECO:0000313" key="5">
    <source>
        <dbReference type="Proteomes" id="UP000306402"/>
    </source>
</evidence>
<dbReference type="InterPro" id="IPR011006">
    <property type="entry name" value="CheY-like_superfamily"/>
</dbReference>
<dbReference type="OrthoDB" id="673187at2"/>
<dbReference type="Proteomes" id="UP000306402">
    <property type="component" value="Unassembled WGS sequence"/>
</dbReference>
<dbReference type="InterPro" id="IPR050595">
    <property type="entry name" value="Bact_response_regulator"/>
</dbReference>
<dbReference type="SUPFAM" id="SSF52172">
    <property type="entry name" value="CheY-like"/>
    <property type="match status" value="1"/>
</dbReference>
<feature type="domain" description="Response regulatory" evidence="3">
    <location>
        <begin position="7"/>
        <end position="138"/>
    </location>
</feature>
<sequence>MTTQRKEIYIVEDSPDFRHLVRSIFKKFLPEYDIRFFQGGSELYQFIILQSTEEYSGKLPGLIIMDLELPTIDGFEMIKLLRRSPSNKATAWNTIPIVVLSNNSTQADIDKAYRSSVNSFFIKPVDFDELRLLLETICRYWIDYNRLALPDQETSELEEA</sequence>
<keyword evidence="1 2" id="KW-0597">Phosphoprotein</keyword>
<keyword evidence="5" id="KW-1185">Reference proteome</keyword>
<evidence type="ECO:0000256" key="2">
    <source>
        <dbReference type="PROSITE-ProRule" id="PRU00169"/>
    </source>
</evidence>
<evidence type="ECO:0000259" key="3">
    <source>
        <dbReference type="PROSITE" id="PS50110"/>
    </source>
</evidence>
<evidence type="ECO:0000313" key="4">
    <source>
        <dbReference type="EMBL" id="TLV03415.1"/>
    </source>
</evidence>
<feature type="modified residue" description="4-aspartylphosphate" evidence="2">
    <location>
        <position position="66"/>
    </location>
</feature>
<dbReference type="GO" id="GO:0000160">
    <property type="term" value="P:phosphorelay signal transduction system"/>
    <property type="evidence" value="ECO:0007669"/>
    <property type="project" value="InterPro"/>
</dbReference>
<dbReference type="EMBL" id="VCEJ01000002">
    <property type="protein sequence ID" value="TLV03415.1"/>
    <property type="molecule type" value="Genomic_DNA"/>
</dbReference>
<name>A0A5R9L576_9BACT</name>
<comment type="caution">
    <text evidence="4">The sequence shown here is derived from an EMBL/GenBank/DDBJ whole genome shotgun (WGS) entry which is preliminary data.</text>
</comment>
<organism evidence="4 5">
    <name type="scientific">Dyadobacter luticola</name>
    <dbReference type="NCBI Taxonomy" id="1979387"/>
    <lineage>
        <taxon>Bacteria</taxon>
        <taxon>Pseudomonadati</taxon>
        <taxon>Bacteroidota</taxon>
        <taxon>Cytophagia</taxon>
        <taxon>Cytophagales</taxon>
        <taxon>Spirosomataceae</taxon>
        <taxon>Dyadobacter</taxon>
    </lineage>
</organism>
<proteinExistence type="predicted"/>
<dbReference type="AlphaFoldDB" id="A0A5R9L576"/>
<dbReference type="PANTHER" id="PTHR44591:SF23">
    <property type="entry name" value="CHEY SUBFAMILY"/>
    <property type="match status" value="1"/>
</dbReference>
<dbReference type="Gene3D" id="3.40.50.2300">
    <property type="match status" value="1"/>
</dbReference>
<dbReference type="RefSeq" id="WP_138364623.1">
    <property type="nucleotide sequence ID" value="NZ_VCEJ01000002.1"/>
</dbReference>
<dbReference type="PROSITE" id="PS50110">
    <property type="entry name" value="RESPONSE_REGULATORY"/>
    <property type="match status" value="1"/>
</dbReference>
<gene>
    <name evidence="4" type="ORF">FEN17_07360</name>
</gene>
<protein>
    <submittedName>
        <fullName evidence="4">Response regulator</fullName>
    </submittedName>
</protein>
<evidence type="ECO:0000256" key="1">
    <source>
        <dbReference type="ARBA" id="ARBA00022553"/>
    </source>
</evidence>
<reference evidence="4 5" key="1">
    <citation type="submission" date="2019-05" db="EMBL/GenBank/DDBJ databases">
        <authorList>
            <person name="Qu J.-H."/>
        </authorList>
    </citation>
    <scope>NUCLEOTIDE SEQUENCE [LARGE SCALE GENOMIC DNA]</scope>
    <source>
        <strain evidence="4 5">T17</strain>
    </source>
</reference>
<dbReference type="PANTHER" id="PTHR44591">
    <property type="entry name" value="STRESS RESPONSE REGULATOR PROTEIN 1"/>
    <property type="match status" value="1"/>
</dbReference>